<dbReference type="Proteomes" id="UP000065220">
    <property type="component" value="Chromosome"/>
</dbReference>
<feature type="transmembrane region" description="Helical" evidence="6">
    <location>
        <begin position="165"/>
        <end position="187"/>
    </location>
</feature>
<dbReference type="PANTHER" id="PTHR43701">
    <property type="entry name" value="MEMBRANE TRANSPORTER PROTEIN MJ0441-RELATED"/>
    <property type="match status" value="1"/>
</dbReference>
<feature type="region of interest" description="Disordered" evidence="7">
    <location>
        <begin position="1"/>
        <end position="23"/>
    </location>
</feature>
<evidence type="ECO:0000256" key="2">
    <source>
        <dbReference type="ARBA" id="ARBA00009142"/>
    </source>
</evidence>
<dbReference type="GO" id="GO:0005886">
    <property type="term" value="C:plasma membrane"/>
    <property type="evidence" value="ECO:0007669"/>
    <property type="project" value="UniProtKB-SubCell"/>
</dbReference>
<dbReference type="EMBL" id="CP014228">
    <property type="protein sequence ID" value="AMD87914.1"/>
    <property type="molecule type" value="Genomic_DNA"/>
</dbReference>
<keyword evidence="9" id="KW-1185">Reference proteome</keyword>
<keyword evidence="6" id="KW-1003">Cell membrane</keyword>
<evidence type="ECO:0000256" key="5">
    <source>
        <dbReference type="ARBA" id="ARBA00023136"/>
    </source>
</evidence>
<feature type="transmembrane region" description="Helical" evidence="6">
    <location>
        <begin position="99"/>
        <end position="120"/>
    </location>
</feature>
<feature type="transmembrane region" description="Helical" evidence="6">
    <location>
        <begin position="127"/>
        <end position="145"/>
    </location>
</feature>
<evidence type="ECO:0000313" key="8">
    <source>
        <dbReference type="EMBL" id="AMD87914.1"/>
    </source>
</evidence>
<keyword evidence="4 6" id="KW-1133">Transmembrane helix</keyword>
<feature type="transmembrane region" description="Helical" evidence="6">
    <location>
        <begin position="73"/>
        <end position="93"/>
    </location>
</feature>
<dbReference type="PANTHER" id="PTHR43701:SF2">
    <property type="entry name" value="MEMBRANE TRANSPORTER PROTEIN YJNA-RELATED"/>
    <property type="match status" value="1"/>
</dbReference>
<feature type="region of interest" description="Disordered" evidence="7">
    <location>
        <begin position="281"/>
        <end position="304"/>
    </location>
</feature>
<dbReference type="KEGG" id="ard:AXF14_10415"/>
<dbReference type="STRING" id="111015.AXF14_10415"/>
<dbReference type="InterPro" id="IPR002781">
    <property type="entry name" value="TM_pro_TauE-like"/>
</dbReference>
<feature type="transmembrane region" description="Helical" evidence="6">
    <location>
        <begin position="199"/>
        <end position="218"/>
    </location>
</feature>
<organism evidence="8 9">
    <name type="scientific">Actinomyces radicidentis</name>
    <dbReference type="NCBI Taxonomy" id="111015"/>
    <lineage>
        <taxon>Bacteria</taxon>
        <taxon>Bacillati</taxon>
        <taxon>Actinomycetota</taxon>
        <taxon>Actinomycetes</taxon>
        <taxon>Actinomycetales</taxon>
        <taxon>Actinomycetaceae</taxon>
        <taxon>Actinomyces</taxon>
    </lineage>
</organism>
<protein>
    <recommendedName>
        <fullName evidence="6">Probable membrane transporter protein</fullName>
    </recommendedName>
</protein>
<proteinExistence type="inferred from homology"/>
<gene>
    <name evidence="8" type="ORF">AXF14_10415</name>
</gene>
<feature type="transmembrane region" description="Helical" evidence="6">
    <location>
        <begin position="33"/>
        <end position="61"/>
    </location>
</feature>
<dbReference type="AlphaFoldDB" id="A0A0X8JFY7"/>
<keyword evidence="3 6" id="KW-0812">Transmembrane</keyword>
<reference evidence="9" key="1">
    <citation type="submission" date="2016-02" db="EMBL/GenBank/DDBJ databases">
        <authorList>
            <person name="Holder M.E."/>
            <person name="Ajami N.J."/>
            <person name="Petrosino J.F."/>
        </authorList>
    </citation>
    <scope>NUCLEOTIDE SEQUENCE [LARGE SCALE GENOMIC DNA]</scope>
    <source>
        <strain evidence="9">CCUG 36733</strain>
    </source>
</reference>
<evidence type="ECO:0000313" key="9">
    <source>
        <dbReference type="Proteomes" id="UP000065220"/>
    </source>
</evidence>
<dbReference type="InterPro" id="IPR051598">
    <property type="entry name" value="TSUP/Inactive_protease-like"/>
</dbReference>
<accession>A0A0X8JFY7</accession>
<name>A0A0X8JFY7_ACTRD</name>
<keyword evidence="5 6" id="KW-0472">Membrane</keyword>
<comment type="similarity">
    <text evidence="2 6">Belongs to the 4-toluene sulfonate uptake permease (TSUP) (TC 2.A.102) family.</text>
</comment>
<evidence type="ECO:0000256" key="3">
    <source>
        <dbReference type="ARBA" id="ARBA00022692"/>
    </source>
</evidence>
<comment type="subcellular location">
    <subcellularLocation>
        <location evidence="6">Cell membrane</location>
        <topology evidence="6">Multi-pass membrane protein</topology>
    </subcellularLocation>
    <subcellularLocation>
        <location evidence="1">Membrane</location>
        <topology evidence="1">Multi-pass membrane protein</topology>
    </subcellularLocation>
</comment>
<evidence type="ECO:0000256" key="7">
    <source>
        <dbReference type="SAM" id="MobiDB-lite"/>
    </source>
</evidence>
<sequence>MSHPAPTSPSDPGAAEPDGVRDPTGRGRLTTSLLVLVTGLAAGFLSGLFGVGGGLVIVPALMSVRGMSQRRAAATSLAAIVLTAAVGTSSYALRGEVSLVAAVLLVLGSFVGAQIGTWLLRRLPARVLPWIFVAFAVFVIVSQQLQVPVREAGLVLDPVRGVGLVAVGLLAGILSGLVGVGGGSVIVPGLELIVGVGDLLARGTSLLVMIPTAIMGTWSNARHGVVDLRAGLIVGVGAAVAAPLGTMTAAAISPATGSLLFSLFLVCVVLNTLRKEQQRRRRERSAVESALDGVPSDGRDGRRP</sequence>
<dbReference type="Pfam" id="PF01925">
    <property type="entry name" value="TauE"/>
    <property type="match status" value="2"/>
</dbReference>
<evidence type="ECO:0000256" key="4">
    <source>
        <dbReference type="ARBA" id="ARBA00022989"/>
    </source>
</evidence>
<feature type="transmembrane region" description="Helical" evidence="6">
    <location>
        <begin position="251"/>
        <end position="273"/>
    </location>
</feature>
<evidence type="ECO:0000256" key="1">
    <source>
        <dbReference type="ARBA" id="ARBA00004141"/>
    </source>
</evidence>
<dbReference type="RefSeq" id="WP_067943036.1">
    <property type="nucleotide sequence ID" value="NZ_CP014228.1"/>
</dbReference>
<evidence type="ECO:0000256" key="6">
    <source>
        <dbReference type="RuleBase" id="RU363041"/>
    </source>
</evidence>